<dbReference type="AlphaFoldDB" id="A0A0C3HAL9"/>
<organism evidence="7 8">
    <name type="scientific">Oidiodendron maius (strain Zn)</name>
    <dbReference type="NCBI Taxonomy" id="913774"/>
    <lineage>
        <taxon>Eukaryota</taxon>
        <taxon>Fungi</taxon>
        <taxon>Dikarya</taxon>
        <taxon>Ascomycota</taxon>
        <taxon>Pezizomycotina</taxon>
        <taxon>Leotiomycetes</taxon>
        <taxon>Leotiomycetes incertae sedis</taxon>
        <taxon>Myxotrichaceae</taxon>
        <taxon>Oidiodendron</taxon>
    </lineage>
</organism>
<feature type="domain" description="FAD-binding" evidence="6">
    <location>
        <begin position="2"/>
        <end position="349"/>
    </location>
</feature>
<protein>
    <recommendedName>
        <fullName evidence="6">FAD-binding domain-containing protein</fullName>
    </recommendedName>
</protein>
<keyword evidence="5" id="KW-0503">Monooxygenase</keyword>
<dbReference type="SUPFAM" id="SSF51905">
    <property type="entry name" value="FAD/NAD(P)-binding domain"/>
    <property type="match status" value="1"/>
</dbReference>
<dbReference type="STRING" id="913774.A0A0C3HAL9"/>
<dbReference type="Pfam" id="PF01494">
    <property type="entry name" value="FAD_binding_3"/>
    <property type="match status" value="1"/>
</dbReference>
<dbReference type="GO" id="GO:0004497">
    <property type="term" value="F:monooxygenase activity"/>
    <property type="evidence" value="ECO:0007669"/>
    <property type="project" value="UniProtKB-KW"/>
</dbReference>
<proteinExistence type="inferred from homology"/>
<keyword evidence="2" id="KW-0285">Flavoprotein</keyword>
<dbReference type="InParanoid" id="A0A0C3HAL9"/>
<evidence type="ECO:0000256" key="1">
    <source>
        <dbReference type="ARBA" id="ARBA00007992"/>
    </source>
</evidence>
<evidence type="ECO:0000256" key="2">
    <source>
        <dbReference type="ARBA" id="ARBA00022630"/>
    </source>
</evidence>
<dbReference type="PRINTS" id="PR00420">
    <property type="entry name" value="RNGMNOXGNASE"/>
</dbReference>
<dbReference type="InterPro" id="IPR050493">
    <property type="entry name" value="FAD-dep_Monooxygenase_BioMet"/>
</dbReference>
<dbReference type="InterPro" id="IPR002938">
    <property type="entry name" value="FAD-bd"/>
</dbReference>
<reference evidence="7 8" key="1">
    <citation type="submission" date="2014-04" db="EMBL/GenBank/DDBJ databases">
        <authorList>
            <consortium name="DOE Joint Genome Institute"/>
            <person name="Kuo A."/>
            <person name="Martino E."/>
            <person name="Perotto S."/>
            <person name="Kohler A."/>
            <person name="Nagy L.G."/>
            <person name="Floudas D."/>
            <person name="Copeland A."/>
            <person name="Barry K.W."/>
            <person name="Cichocki N."/>
            <person name="Veneault-Fourrey C."/>
            <person name="LaButti K."/>
            <person name="Lindquist E.A."/>
            <person name="Lipzen A."/>
            <person name="Lundell T."/>
            <person name="Morin E."/>
            <person name="Murat C."/>
            <person name="Sun H."/>
            <person name="Tunlid A."/>
            <person name="Henrissat B."/>
            <person name="Grigoriev I.V."/>
            <person name="Hibbett D.S."/>
            <person name="Martin F."/>
            <person name="Nordberg H.P."/>
            <person name="Cantor M.N."/>
            <person name="Hua S.X."/>
        </authorList>
    </citation>
    <scope>NUCLEOTIDE SEQUENCE [LARGE SCALE GENOMIC DNA]</scope>
    <source>
        <strain evidence="7 8">Zn</strain>
    </source>
</reference>
<keyword evidence="8" id="KW-1185">Reference proteome</keyword>
<dbReference type="GO" id="GO:0071949">
    <property type="term" value="F:FAD binding"/>
    <property type="evidence" value="ECO:0007669"/>
    <property type="project" value="InterPro"/>
</dbReference>
<dbReference type="HOGENOM" id="CLU_009665_19_3_1"/>
<evidence type="ECO:0000313" key="8">
    <source>
        <dbReference type="Proteomes" id="UP000054321"/>
    </source>
</evidence>
<dbReference type="PANTHER" id="PTHR13789">
    <property type="entry name" value="MONOOXYGENASE"/>
    <property type="match status" value="1"/>
</dbReference>
<evidence type="ECO:0000256" key="5">
    <source>
        <dbReference type="ARBA" id="ARBA00023033"/>
    </source>
</evidence>
<reference evidence="8" key="2">
    <citation type="submission" date="2015-01" db="EMBL/GenBank/DDBJ databases">
        <title>Evolutionary Origins and Diversification of the Mycorrhizal Mutualists.</title>
        <authorList>
            <consortium name="DOE Joint Genome Institute"/>
            <consortium name="Mycorrhizal Genomics Consortium"/>
            <person name="Kohler A."/>
            <person name="Kuo A."/>
            <person name="Nagy L.G."/>
            <person name="Floudas D."/>
            <person name="Copeland A."/>
            <person name="Barry K.W."/>
            <person name="Cichocki N."/>
            <person name="Veneault-Fourrey C."/>
            <person name="LaButti K."/>
            <person name="Lindquist E.A."/>
            <person name="Lipzen A."/>
            <person name="Lundell T."/>
            <person name="Morin E."/>
            <person name="Murat C."/>
            <person name="Riley R."/>
            <person name="Ohm R."/>
            <person name="Sun H."/>
            <person name="Tunlid A."/>
            <person name="Henrissat B."/>
            <person name="Grigoriev I.V."/>
            <person name="Hibbett D.S."/>
            <person name="Martin F."/>
        </authorList>
    </citation>
    <scope>NUCLEOTIDE SEQUENCE [LARGE SCALE GENOMIC DNA]</scope>
    <source>
        <strain evidence="8">Zn</strain>
    </source>
</reference>
<dbReference type="PANTHER" id="PTHR13789:SF147">
    <property type="entry name" value="PUTATIVE (AFU_ORTHOLOGUE AFUA_2G01950)-RELATED"/>
    <property type="match status" value="1"/>
</dbReference>
<keyword evidence="3" id="KW-0274">FAD</keyword>
<gene>
    <name evidence="7" type="ORF">OIDMADRAFT_142964</name>
</gene>
<name>A0A0C3HAL9_OIDMZ</name>
<comment type="similarity">
    <text evidence="1">Belongs to the paxM FAD-dependent monooxygenase family.</text>
</comment>
<dbReference type="EMBL" id="KN832872">
    <property type="protein sequence ID" value="KIN05291.1"/>
    <property type="molecule type" value="Genomic_DNA"/>
</dbReference>
<evidence type="ECO:0000256" key="4">
    <source>
        <dbReference type="ARBA" id="ARBA00023002"/>
    </source>
</evidence>
<dbReference type="Proteomes" id="UP000054321">
    <property type="component" value="Unassembled WGS sequence"/>
</dbReference>
<accession>A0A0C3HAL9</accession>
<dbReference type="OrthoDB" id="3558111at2759"/>
<sequence length="430" mass="48116">MAGLGAAIALTKKGHNVTVLESTPQLQPIGGIIVMQANANRILDGLGVYESLLTICAAKPFGPSTRRYKDGEFLIKKLAETHEQEYGYPLWPLHRGDLQQVLYEFAVKRGITLRFDCRVVALDDDSETLTVIIKDGERIEADIVVGADAERPVPGIKSSVRKSIFPDSTCVRDSGMDITRVNIPEAIVRSDPETSILMDQIGLWCGPFTTLAAMPVARGDKWYLGLDCCHQRDETSVEGSSRKQNIEQFKEYFKDYASPIQKLLSYTREAHVWRMMETMPPSWVSRSGRVVLIGDAAHAALPWVGQGGGMALEDAATLAECLQRVVVSEDIPNALQAFQEIRGSRCKLVQEWSAIKGKRATLPDGPEQEQRDKNLRLFNAWVKAKPWDKIHVDELPELESLNWKAWLSGHSAVEFANRKLDERFGTRHYK</sequence>
<keyword evidence="4" id="KW-0560">Oxidoreductase</keyword>
<dbReference type="Gene3D" id="3.50.50.60">
    <property type="entry name" value="FAD/NAD(P)-binding domain"/>
    <property type="match status" value="1"/>
</dbReference>
<evidence type="ECO:0000259" key="6">
    <source>
        <dbReference type="Pfam" id="PF01494"/>
    </source>
</evidence>
<evidence type="ECO:0000313" key="7">
    <source>
        <dbReference type="EMBL" id="KIN05291.1"/>
    </source>
</evidence>
<dbReference type="InterPro" id="IPR036188">
    <property type="entry name" value="FAD/NAD-bd_sf"/>
</dbReference>
<evidence type="ECO:0000256" key="3">
    <source>
        <dbReference type="ARBA" id="ARBA00022827"/>
    </source>
</evidence>